<dbReference type="InterPro" id="IPR029068">
    <property type="entry name" value="Glyas_Bleomycin-R_OHBP_Dase"/>
</dbReference>
<dbReference type="SUPFAM" id="SSF54593">
    <property type="entry name" value="Glyoxalase/Bleomycin resistance protein/Dihydroxybiphenyl dioxygenase"/>
    <property type="match status" value="1"/>
</dbReference>
<proteinExistence type="predicted"/>
<dbReference type="EMBL" id="CP034437">
    <property type="protein sequence ID" value="AZN43280.1"/>
    <property type="molecule type" value="Genomic_DNA"/>
</dbReference>
<sequence>MKAIKLRPFIPSGEDYELAMRFFEELGFEKGYSDSGLSIFRSGEQEFFLQNYHNQEMQHNLMVELEVENLDDCWQQIDVIAKSGLYPIRAKEPMDYPWGKREVHLVDPAGVCWHISQTK</sequence>
<gene>
    <name evidence="1" type="ORF">EJC50_29030</name>
</gene>
<evidence type="ECO:0008006" key="3">
    <source>
        <dbReference type="Google" id="ProtNLM"/>
    </source>
</evidence>
<evidence type="ECO:0000313" key="2">
    <source>
        <dbReference type="Proteomes" id="UP000272528"/>
    </source>
</evidence>
<dbReference type="Gene3D" id="3.10.180.10">
    <property type="entry name" value="2,3-Dihydroxybiphenyl 1,2-Dioxygenase, domain 1"/>
    <property type="match status" value="1"/>
</dbReference>
<dbReference type="RefSeq" id="WP_126019680.1">
    <property type="nucleotide sequence ID" value="NZ_CP034437.1"/>
</dbReference>
<dbReference type="AlphaFoldDB" id="A0A3Q8XAF2"/>
<accession>A0A3Q8XAF2</accession>
<dbReference type="KEGG" id="palb:EJC50_29030"/>
<evidence type="ECO:0000313" key="1">
    <source>
        <dbReference type="EMBL" id="AZN43280.1"/>
    </source>
</evidence>
<organism evidence="1 2">
    <name type="scientific">Paenibacillus albus</name>
    <dbReference type="NCBI Taxonomy" id="2495582"/>
    <lineage>
        <taxon>Bacteria</taxon>
        <taxon>Bacillati</taxon>
        <taxon>Bacillota</taxon>
        <taxon>Bacilli</taxon>
        <taxon>Bacillales</taxon>
        <taxon>Paenibacillaceae</taxon>
        <taxon>Paenibacillus</taxon>
    </lineage>
</organism>
<reference evidence="2" key="1">
    <citation type="submission" date="2018-12" db="EMBL/GenBank/DDBJ databases">
        <title>Genome sequence of Peanibacillus sp.</title>
        <authorList>
            <person name="Subramani G."/>
            <person name="Srinivasan S."/>
            <person name="Kim M.K."/>
        </authorList>
    </citation>
    <scope>NUCLEOTIDE SEQUENCE [LARGE SCALE GENOMIC DNA]</scope>
    <source>
        <strain evidence="2">18JY67-1</strain>
    </source>
</reference>
<protein>
    <recommendedName>
        <fullName evidence="3">Glyoxalase</fullName>
    </recommendedName>
</protein>
<name>A0A3Q8XAF2_9BACL</name>
<dbReference type="Proteomes" id="UP000272528">
    <property type="component" value="Chromosome"/>
</dbReference>
<dbReference type="OrthoDB" id="9815599at2"/>
<keyword evidence="2" id="KW-1185">Reference proteome</keyword>